<feature type="compositionally biased region" description="Polar residues" evidence="1">
    <location>
        <begin position="1"/>
        <end position="18"/>
    </location>
</feature>
<evidence type="ECO:0000313" key="4">
    <source>
        <dbReference type="EMBL" id="CDR43320.1"/>
    </source>
</evidence>
<feature type="domain" description="Tag1-like fifth Ig-like" evidence="3">
    <location>
        <begin position="726"/>
        <end position="831"/>
    </location>
</feature>
<dbReference type="OrthoDB" id="5596576at2759"/>
<dbReference type="PhylomeDB" id="A0A061B8U6"/>
<dbReference type="PANTHER" id="PTHR35895">
    <property type="entry name" value="CHROMOSOME 16, WHOLE GENOME SHOTGUN SEQUENCE"/>
    <property type="match status" value="1"/>
</dbReference>
<evidence type="ECO:0000256" key="1">
    <source>
        <dbReference type="SAM" id="MobiDB-lite"/>
    </source>
</evidence>
<evidence type="ECO:0000256" key="2">
    <source>
        <dbReference type="SAM" id="Phobius"/>
    </source>
</evidence>
<reference evidence="4" key="1">
    <citation type="journal article" date="2014" name="Genome Announc.">
        <title>Genome sequence of the yeast Cyberlindnera fabianii (Hansenula fabianii).</title>
        <authorList>
            <person name="Freel K.C."/>
            <person name="Sarilar V."/>
            <person name="Neuveglise C."/>
            <person name="Devillers H."/>
            <person name="Friedrich A."/>
            <person name="Schacherer J."/>
        </authorList>
    </citation>
    <scope>NUCLEOTIDE SEQUENCE</scope>
    <source>
        <strain evidence="4">YJS4271</strain>
    </source>
</reference>
<accession>A0A061B8U6</accession>
<keyword evidence="2" id="KW-0812">Transmembrane</keyword>
<dbReference type="InterPro" id="IPR059066">
    <property type="entry name" value="Ig_Tag1-like_5th"/>
</dbReference>
<dbReference type="InterPro" id="IPR046368">
    <property type="entry name" value="Tag1"/>
</dbReference>
<name>A0A061B8U6_CYBFA</name>
<feature type="region of interest" description="Disordered" evidence="1">
    <location>
        <begin position="1"/>
        <end position="57"/>
    </location>
</feature>
<dbReference type="EMBL" id="LK052896">
    <property type="protein sequence ID" value="CDR43320.1"/>
    <property type="molecule type" value="Genomic_DNA"/>
</dbReference>
<keyword evidence="2" id="KW-0472">Membrane</keyword>
<sequence>MQSTDASHTQGDSKSALLSSGDFAADSPEPMPNDEATETSPLLQETNGGDSTTERVNSESIIPAPQLVLAFVPVLYRTAASTWAAIKNNRTYVGIFVGFTAFVITITLVLMTKVDKVLIDASDFVVTDLELLDITDQGVTVHVVGSLKWDYSQVNWFLKTLVIPLMAATGTAVVEFTDSISVFINLPQSPDEHFYNPFKVEPFSLPINFSPNAIDQSLEVTAAAIVNPYDATKVYNEFLLVKQILKKPTVQVSAVVQCEVKTNKLGKSWGPWKVNTRREVTLSDTQTALPGYELTEYAVIPGNDKVLTEVEIIIDPLPFPAHAKIAEIEWDIYIPGCENNLLYVATMESSKILISGVEPVAISIKGVVPELSKKLVKFCTDGISPVNKIAIKLLEDEGTFFVKARAMSELNSSLPKWLYAFLTNNFQPVTFDIKDMLKLPEGDLNYEIYSSNVVIPNDPDLLPGLYSDIRVALDLPFDNTDDSLFNLTRVFGDLCFIYDDEIFMKIYLNSWQNVNTQGSTFDLSLRNSKIDIINDKIVSEVLLRYLDGQKLDIIGKALLDLDITTPICSTIFQRMEQQVNISVAGESGIIDSLGIKINGLEYMKSSTDSQLRFFVNAEVNNTLKAGGAIQFISLLVDYNGTTFGNIELAETAIESLHASNVTPIVRFKAIDDSSRDTINSLISEYISGHEPEIIIKGHDKSSRVPAIAHIASSLSIPFQIPSFGSEDHSGFILATTFHLLTSQVEVTVYNPISNQFGVLSIKDAKTMYEDIDIAYIERAPLIKIPPGVSTTQKIPVRIATGAAGDILRRAINSNITLHTAASFELVIGEFLLDLKYEGEGVDAVIKL</sequence>
<organism evidence="4">
    <name type="scientific">Cyberlindnera fabianii</name>
    <name type="common">Yeast</name>
    <name type="synonym">Hansenula fabianii</name>
    <dbReference type="NCBI Taxonomy" id="36022"/>
    <lineage>
        <taxon>Eukaryota</taxon>
        <taxon>Fungi</taxon>
        <taxon>Dikarya</taxon>
        <taxon>Ascomycota</taxon>
        <taxon>Saccharomycotina</taxon>
        <taxon>Saccharomycetes</taxon>
        <taxon>Phaffomycetales</taxon>
        <taxon>Phaffomycetaceae</taxon>
        <taxon>Cyberlindnera</taxon>
    </lineage>
</organism>
<dbReference type="Pfam" id="PF26153">
    <property type="entry name" value="LEA-2L_5"/>
    <property type="match status" value="1"/>
</dbReference>
<feature type="transmembrane region" description="Helical" evidence="2">
    <location>
        <begin position="91"/>
        <end position="111"/>
    </location>
</feature>
<proteinExistence type="predicted"/>
<gene>
    <name evidence="4" type="ORF">CYFA0S_11e03972g</name>
</gene>
<evidence type="ECO:0000259" key="3">
    <source>
        <dbReference type="Pfam" id="PF26153"/>
    </source>
</evidence>
<dbReference type="PANTHER" id="PTHR35895:SF3">
    <property type="entry name" value="PRE-RRNA PROCESSING PROTEIN"/>
    <property type="match status" value="1"/>
</dbReference>
<dbReference type="AlphaFoldDB" id="A0A061B8U6"/>
<dbReference type="VEuPathDB" id="FungiDB:BON22_2981"/>
<keyword evidence="2" id="KW-1133">Transmembrane helix</keyword>
<feature type="compositionally biased region" description="Polar residues" evidence="1">
    <location>
        <begin position="38"/>
        <end position="51"/>
    </location>
</feature>
<dbReference type="GO" id="GO:0000329">
    <property type="term" value="C:fungal-type vacuole membrane"/>
    <property type="evidence" value="ECO:0007669"/>
    <property type="project" value="InterPro"/>
</dbReference>
<protein>
    <submittedName>
        <fullName evidence="4">CYFA0S11e03972g1_1</fullName>
    </submittedName>
</protein>